<dbReference type="PANTHER" id="PTHR44111:SF1">
    <property type="entry name" value="ELONGATOR COMPLEX PROTEIN 2"/>
    <property type="match status" value="1"/>
</dbReference>
<organism evidence="11 12">
    <name type="scientific">Malus baccata</name>
    <name type="common">Siberian crab apple</name>
    <name type="synonym">Pyrus baccata</name>
    <dbReference type="NCBI Taxonomy" id="106549"/>
    <lineage>
        <taxon>Eukaryota</taxon>
        <taxon>Viridiplantae</taxon>
        <taxon>Streptophyta</taxon>
        <taxon>Embryophyta</taxon>
        <taxon>Tracheophyta</taxon>
        <taxon>Spermatophyta</taxon>
        <taxon>Magnoliopsida</taxon>
        <taxon>eudicotyledons</taxon>
        <taxon>Gunneridae</taxon>
        <taxon>Pentapetalae</taxon>
        <taxon>rosids</taxon>
        <taxon>fabids</taxon>
        <taxon>Rosales</taxon>
        <taxon>Rosaceae</taxon>
        <taxon>Amygdaloideae</taxon>
        <taxon>Maleae</taxon>
        <taxon>Malus</taxon>
    </lineage>
</organism>
<keyword evidence="7" id="KW-0853">WD repeat</keyword>
<comment type="subcellular location">
    <subcellularLocation>
        <location evidence="2">Cytoplasm</location>
    </subcellularLocation>
    <subcellularLocation>
        <location evidence="1">Nucleus</location>
    </subcellularLocation>
</comment>
<evidence type="ECO:0000256" key="9">
    <source>
        <dbReference type="ARBA" id="ARBA00022737"/>
    </source>
</evidence>
<dbReference type="Pfam" id="PF00400">
    <property type="entry name" value="WD40"/>
    <property type="match status" value="2"/>
</dbReference>
<keyword evidence="6" id="KW-0963">Cytoplasm</keyword>
<gene>
    <name evidence="11" type="ORF">C1H46_027413</name>
</gene>
<evidence type="ECO:0000256" key="10">
    <source>
        <dbReference type="ARBA" id="ARBA00023242"/>
    </source>
</evidence>
<evidence type="ECO:0000313" key="11">
    <source>
        <dbReference type="EMBL" id="TQD87030.1"/>
    </source>
</evidence>
<keyword evidence="10" id="KW-0539">Nucleus</keyword>
<comment type="pathway">
    <text evidence="3">tRNA modification; 5-methoxycarbonylmethyl-2-thiouridine-tRNA biosynthesis.</text>
</comment>
<keyword evidence="9" id="KW-0677">Repeat</keyword>
<comment type="similarity">
    <text evidence="4">Belongs to the WD repeat ELP2 family.</text>
</comment>
<dbReference type="STRING" id="106549.A0A540LKP0"/>
<evidence type="ECO:0000256" key="1">
    <source>
        <dbReference type="ARBA" id="ARBA00004123"/>
    </source>
</evidence>
<reference evidence="11 12" key="1">
    <citation type="journal article" date="2019" name="G3 (Bethesda)">
        <title>Sequencing of a Wild Apple (Malus baccata) Genome Unravels the Differences Between Cultivated and Wild Apple Species Regarding Disease Resistance and Cold Tolerance.</title>
        <authorList>
            <person name="Chen X."/>
        </authorList>
    </citation>
    <scope>NUCLEOTIDE SEQUENCE [LARGE SCALE GENOMIC DNA]</scope>
    <source>
        <strain evidence="12">cv. Shandingzi</strain>
        <tissue evidence="11">Leaves</tissue>
    </source>
</reference>
<evidence type="ECO:0000256" key="7">
    <source>
        <dbReference type="ARBA" id="ARBA00022574"/>
    </source>
</evidence>
<dbReference type="SMART" id="SM00320">
    <property type="entry name" value="WD40"/>
    <property type="match status" value="2"/>
</dbReference>
<evidence type="ECO:0000313" key="12">
    <source>
        <dbReference type="Proteomes" id="UP000315295"/>
    </source>
</evidence>
<accession>A0A540LKP0</accession>
<keyword evidence="8" id="KW-0819">tRNA processing</keyword>
<keyword evidence="12" id="KW-1185">Reference proteome</keyword>
<dbReference type="InterPro" id="IPR015943">
    <property type="entry name" value="WD40/YVTN_repeat-like_dom_sf"/>
</dbReference>
<dbReference type="GO" id="GO:0002098">
    <property type="term" value="P:tRNA wobble uridine modification"/>
    <property type="evidence" value="ECO:0007669"/>
    <property type="project" value="InterPro"/>
</dbReference>
<evidence type="ECO:0000256" key="2">
    <source>
        <dbReference type="ARBA" id="ARBA00004496"/>
    </source>
</evidence>
<name>A0A540LKP0_MALBA</name>
<dbReference type="Proteomes" id="UP000315295">
    <property type="component" value="Unassembled WGS sequence"/>
</dbReference>
<dbReference type="GO" id="GO:0005634">
    <property type="term" value="C:nucleus"/>
    <property type="evidence" value="ECO:0007669"/>
    <property type="project" value="UniProtKB-SubCell"/>
</dbReference>
<evidence type="ECO:0000256" key="6">
    <source>
        <dbReference type="ARBA" id="ARBA00022490"/>
    </source>
</evidence>
<evidence type="ECO:0000256" key="5">
    <source>
        <dbReference type="ARBA" id="ARBA00020267"/>
    </source>
</evidence>
<evidence type="ECO:0000256" key="3">
    <source>
        <dbReference type="ARBA" id="ARBA00005043"/>
    </source>
</evidence>
<dbReference type="InterPro" id="IPR001680">
    <property type="entry name" value="WD40_rpt"/>
</dbReference>
<sequence>MSSGDGRGGGRGVGVKGVFIGAGCNRIVNNCSWGACDLVAFGAQNATAQIWNTLPGHKAAVNCTQWLPSNKFAFRAKQLDRHYLLSGDAAGAIILWEYSVLEGKWRYVQQLPQLHKKGVTCITGIMVSQTEAVFASTSSDSMVYIWEVVFPSTSGVLHI</sequence>
<dbReference type="InterPro" id="IPR036322">
    <property type="entry name" value="WD40_repeat_dom_sf"/>
</dbReference>
<dbReference type="Gene3D" id="2.130.10.10">
    <property type="entry name" value="YVTN repeat-like/Quinoprotein amine dehydrogenase"/>
    <property type="match status" value="1"/>
</dbReference>
<evidence type="ECO:0000256" key="4">
    <source>
        <dbReference type="ARBA" id="ARBA00005881"/>
    </source>
</evidence>
<dbReference type="AlphaFoldDB" id="A0A540LKP0"/>
<protein>
    <recommendedName>
        <fullName evidence="5">Elongator complex protein 2</fullName>
    </recommendedName>
</protein>
<dbReference type="GO" id="GO:0033588">
    <property type="term" value="C:elongator holoenzyme complex"/>
    <property type="evidence" value="ECO:0007669"/>
    <property type="project" value="InterPro"/>
</dbReference>
<dbReference type="EMBL" id="VIEB01000550">
    <property type="protein sequence ID" value="TQD87030.1"/>
    <property type="molecule type" value="Genomic_DNA"/>
</dbReference>
<dbReference type="PANTHER" id="PTHR44111">
    <property type="entry name" value="ELONGATOR COMPLEX PROTEIN 2"/>
    <property type="match status" value="1"/>
</dbReference>
<dbReference type="SUPFAM" id="SSF50978">
    <property type="entry name" value="WD40 repeat-like"/>
    <property type="match status" value="1"/>
</dbReference>
<dbReference type="InterPro" id="IPR037289">
    <property type="entry name" value="Elp2"/>
</dbReference>
<evidence type="ECO:0000256" key="8">
    <source>
        <dbReference type="ARBA" id="ARBA00022694"/>
    </source>
</evidence>
<comment type="caution">
    <text evidence="11">The sequence shown here is derived from an EMBL/GenBank/DDBJ whole genome shotgun (WGS) entry which is preliminary data.</text>
</comment>
<dbReference type="GO" id="GO:0005737">
    <property type="term" value="C:cytoplasm"/>
    <property type="evidence" value="ECO:0007669"/>
    <property type="project" value="UniProtKB-SubCell"/>
</dbReference>
<proteinExistence type="inferred from homology"/>